<accession>A0A165CUU2</accession>
<gene>
    <name evidence="2" type="ORF">EXIGLDRAFT_777825</name>
</gene>
<evidence type="ECO:0000313" key="3">
    <source>
        <dbReference type="Proteomes" id="UP000077266"/>
    </source>
</evidence>
<keyword evidence="3" id="KW-1185">Reference proteome</keyword>
<proteinExistence type="predicted"/>
<reference evidence="2 3" key="1">
    <citation type="journal article" date="2016" name="Mol. Biol. Evol.">
        <title>Comparative Genomics of Early-Diverging Mushroom-Forming Fungi Provides Insights into the Origins of Lignocellulose Decay Capabilities.</title>
        <authorList>
            <person name="Nagy L.G."/>
            <person name="Riley R."/>
            <person name="Tritt A."/>
            <person name="Adam C."/>
            <person name="Daum C."/>
            <person name="Floudas D."/>
            <person name="Sun H."/>
            <person name="Yadav J.S."/>
            <person name="Pangilinan J."/>
            <person name="Larsson K.H."/>
            <person name="Matsuura K."/>
            <person name="Barry K."/>
            <person name="Labutti K."/>
            <person name="Kuo R."/>
            <person name="Ohm R.A."/>
            <person name="Bhattacharya S.S."/>
            <person name="Shirouzu T."/>
            <person name="Yoshinaga Y."/>
            <person name="Martin F.M."/>
            <person name="Grigoriev I.V."/>
            <person name="Hibbett D.S."/>
        </authorList>
    </citation>
    <scope>NUCLEOTIDE SEQUENCE [LARGE SCALE GENOMIC DNA]</scope>
    <source>
        <strain evidence="2 3">HHB12029</strain>
    </source>
</reference>
<feature type="compositionally biased region" description="Low complexity" evidence="1">
    <location>
        <begin position="72"/>
        <end position="82"/>
    </location>
</feature>
<evidence type="ECO:0000313" key="2">
    <source>
        <dbReference type="EMBL" id="KZV83167.1"/>
    </source>
</evidence>
<dbReference type="InParanoid" id="A0A165CUU2"/>
<evidence type="ECO:0000256" key="1">
    <source>
        <dbReference type="SAM" id="MobiDB-lite"/>
    </source>
</evidence>
<protein>
    <submittedName>
        <fullName evidence="2">Uncharacterized protein</fullName>
    </submittedName>
</protein>
<dbReference type="AlphaFoldDB" id="A0A165CUU2"/>
<feature type="compositionally biased region" description="Low complexity" evidence="1">
    <location>
        <begin position="1"/>
        <end position="17"/>
    </location>
</feature>
<sequence length="314" mass="35565">MSSSSMPSLMSSPLTPLDTPMESSPVFPGQDPVPPPPPSPRQTAIWNNMGDLERWRLQLPSTWRVDTRLAGSPRSPRSIRNRPPTPYPSPLRVAAGRRFAQRRASPSCLPLKPRVNLQAKRRKQARQRRLADVERRRLAAEADKAGPFHATACAGVFTEERPEEQEDPALEQSYELIRILRVISAAPAILTRNMSRMTPEARARLIYLFKCIAPSTPDATDPVVQVQRAVLHSYGYDYLVVYENGRSGWARDSDLMLNAASRALLRRFWRSPPEMPTERDLISALGLLQYRFDEGNQFRDMLGKMRGDDPNSYM</sequence>
<dbReference type="EMBL" id="KV426285">
    <property type="protein sequence ID" value="KZV83167.1"/>
    <property type="molecule type" value="Genomic_DNA"/>
</dbReference>
<feature type="region of interest" description="Disordered" evidence="1">
    <location>
        <begin position="67"/>
        <end position="91"/>
    </location>
</feature>
<feature type="region of interest" description="Disordered" evidence="1">
    <location>
        <begin position="1"/>
        <end position="49"/>
    </location>
</feature>
<dbReference type="Proteomes" id="UP000077266">
    <property type="component" value="Unassembled WGS sequence"/>
</dbReference>
<name>A0A165CUU2_EXIGL</name>
<feature type="compositionally biased region" description="Pro residues" evidence="1">
    <location>
        <begin position="31"/>
        <end position="40"/>
    </location>
</feature>
<organism evidence="2 3">
    <name type="scientific">Exidia glandulosa HHB12029</name>
    <dbReference type="NCBI Taxonomy" id="1314781"/>
    <lineage>
        <taxon>Eukaryota</taxon>
        <taxon>Fungi</taxon>
        <taxon>Dikarya</taxon>
        <taxon>Basidiomycota</taxon>
        <taxon>Agaricomycotina</taxon>
        <taxon>Agaricomycetes</taxon>
        <taxon>Auriculariales</taxon>
        <taxon>Exidiaceae</taxon>
        <taxon>Exidia</taxon>
    </lineage>
</organism>